<dbReference type="GO" id="GO:0005737">
    <property type="term" value="C:cytoplasm"/>
    <property type="evidence" value="ECO:0007669"/>
    <property type="project" value="UniProtKB-SubCell"/>
</dbReference>
<dbReference type="InterPro" id="IPR016024">
    <property type="entry name" value="ARM-type_fold"/>
</dbReference>
<keyword evidence="2" id="KW-0963">Cytoplasm</keyword>
<dbReference type="PANTHER" id="PTHR21331:SF2">
    <property type="entry name" value="BRCA1-ASSOCIATED ATM ACTIVATOR 1"/>
    <property type="match status" value="1"/>
</dbReference>
<evidence type="ECO:0000256" key="1">
    <source>
        <dbReference type="ARBA" id="ARBA00004496"/>
    </source>
</evidence>
<dbReference type="AlphaFoldDB" id="A0A8C3PKY3"/>
<dbReference type="GO" id="GO:0005634">
    <property type="term" value="C:nucleus"/>
    <property type="evidence" value="ECO:0007669"/>
    <property type="project" value="TreeGrafter"/>
</dbReference>
<dbReference type="PANTHER" id="PTHR21331">
    <property type="entry name" value="BRCA1-ASSOCIATED ATM ACTIVATOR 1"/>
    <property type="match status" value="1"/>
</dbReference>
<dbReference type="GO" id="GO:0006974">
    <property type="term" value="P:DNA damage response"/>
    <property type="evidence" value="ECO:0007669"/>
    <property type="project" value="InterPro"/>
</dbReference>
<evidence type="ECO:0000256" key="2">
    <source>
        <dbReference type="ARBA" id="ARBA00022490"/>
    </source>
</evidence>
<comment type="similarity">
    <text evidence="3">Belongs to the BRAT1 family.</text>
</comment>
<dbReference type="Ensembl" id="ENSCPGT00000010904.1">
    <property type="protein sequence ID" value="ENSCPGP00000009937.1"/>
    <property type="gene ID" value="ENSCPGG00000007083.1"/>
</dbReference>
<reference evidence="4" key="2">
    <citation type="submission" date="2025-09" db="UniProtKB">
        <authorList>
            <consortium name="Ensembl"/>
        </authorList>
    </citation>
    <scope>IDENTIFICATION</scope>
</reference>
<dbReference type="InterPro" id="IPR038904">
    <property type="entry name" value="BRAT1"/>
</dbReference>
<evidence type="ECO:0000313" key="4">
    <source>
        <dbReference type="Ensembl" id="ENSCPGP00000009937.1"/>
    </source>
</evidence>
<evidence type="ECO:0000256" key="3">
    <source>
        <dbReference type="ARBA" id="ARBA00061308"/>
    </source>
</evidence>
<evidence type="ECO:0000313" key="5">
    <source>
        <dbReference type="Proteomes" id="UP000694419"/>
    </source>
</evidence>
<protein>
    <submittedName>
        <fullName evidence="4">BRCA1 associated ATM activator 1</fullName>
    </submittedName>
</protein>
<dbReference type="SUPFAM" id="SSF48371">
    <property type="entry name" value="ARM repeat"/>
    <property type="match status" value="1"/>
</dbReference>
<proteinExistence type="inferred from homology"/>
<name>A0A8C3PKY3_9CHAR</name>
<dbReference type="Proteomes" id="UP000694419">
    <property type="component" value="Unplaced"/>
</dbReference>
<dbReference type="Gene3D" id="1.25.10.10">
    <property type="entry name" value="Leucine-rich Repeat Variant"/>
    <property type="match status" value="1"/>
</dbReference>
<dbReference type="InterPro" id="IPR011989">
    <property type="entry name" value="ARM-like"/>
</dbReference>
<organism evidence="4 5">
    <name type="scientific">Calidris pygmaea</name>
    <name type="common">Spoon-billed sandpiper</name>
    <dbReference type="NCBI Taxonomy" id="425635"/>
    <lineage>
        <taxon>Eukaryota</taxon>
        <taxon>Metazoa</taxon>
        <taxon>Chordata</taxon>
        <taxon>Craniata</taxon>
        <taxon>Vertebrata</taxon>
        <taxon>Euteleostomi</taxon>
        <taxon>Archelosauria</taxon>
        <taxon>Archosauria</taxon>
        <taxon>Dinosauria</taxon>
        <taxon>Saurischia</taxon>
        <taxon>Theropoda</taxon>
        <taxon>Coelurosauria</taxon>
        <taxon>Aves</taxon>
        <taxon>Neognathae</taxon>
        <taxon>Neoaves</taxon>
        <taxon>Charadriiformes</taxon>
        <taxon>Scolopacidae</taxon>
        <taxon>Calidris</taxon>
    </lineage>
</organism>
<reference evidence="4" key="1">
    <citation type="submission" date="2025-08" db="UniProtKB">
        <authorList>
            <consortium name="Ensembl"/>
        </authorList>
    </citation>
    <scope>IDENTIFICATION</scope>
</reference>
<sequence>MSDPGPALSAQKSWFIARARHRFAMTRECALLLPRVCAALADPRQPGSDDTCLEKLLDWFRTLTEFDPAVKLVQDNPCLTEFITSVLALPEPSPSILSFTLRLAGILAASESRFQHLQQEKLLVRLFGGDGPLSSAVWEDASVRSGWVEGVHSMMHHQPALHFLCNGGGIDVIFALQGDPSLFVASAASRLLVHMLILSVETETTKPLSAKDCDWPACAQMIIKRVEDSLQSSSASHVEQSLKLLTSLFGSCRSTWTEVLWLGIAKQIESFLTEKTVQVQHMLANLLLSMAWSPVFCDSEGSFWALVTSALEHLTPVQAGPLAVGILRLYKCPQDVRIQALTVLLQPMDCILRAASQPLEYAGLLDESVSDPATVEGLLSSKSSCAGLLCQTLAHLEELLSLIHLPVDLPYASLLRSLMTILQFCNGFLSPASPLGSTISRILINCFRVQRSALDVLAALSERKGCDTLIGSLFDVLLAYLESPNTSPTVLKKTFQATSKWLVRLHELSCSNSQWQQTEKILEDVFLVLQKRLCSPCWEVRDSSLEFLTVLIKSLRDQDEFRQSLLSSEVPRLTENLLEDPESYVRASAVTAVGHLAFITYFAPESPVIGNQYDKENTVAKLQEILSTDPEGFPRRAVITIFTKWLRQGCTGQLEDTEQFVSRVIQTVEHDLDWEVRLGGLELVEVFCSQTICQLGPPKCSYAPVSSAVTSSIHQNKSLQVFCRAKLFSFLFRSLCDCDKPVGQRACDILLALRGSFYPISTLKDSQETGDSPAGSGIAWLQRTLRQGSLAQNFPTDGGNGVDFEDPESMMLALGTIDLEELHDELNKCSDHVEKSPQSLLQDILATVGTIEENEADCY</sequence>
<dbReference type="GO" id="GO:0008283">
    <property type="term" value="P:cell population proliferation"/>
    <property type="evidence" value="ECO:0007669"/>
    <property type="project" value="InterPro"/>
</dbReference>
<comment type="subcellular location">
    <subcellularLocation>
        <location evidence="1">Cytoplasm</location>
    </subcellularLocation>
</comment>
<accession>A0A8C3PKY3</accession>
<keyword evidence="5" id="KW-1185">Reference proteome</keyword>